<keyword evidence="3 6" id="KW-0812">Transmembrane</keyword>
<evidence type="ECO:0000256" key="4">
    <source>
        <dbReference type="ARBA" id="ARBA00022989"/>
    </source>
</evidence>
<evidence type="ECO:0000256" key="3">
    <source>
        <dbReference type="ARBA" id="ARBA00022692"/>
    </source>
</evidence>
<feature type="transmembrane region" description="Helical" evidence="6">
    <location>
        <begin position="100"/>
        <end position="119"/>
    </location>
</feature>
<evidence type="ECO:0000256" key="6">
    <source>
        <dbReference type="SAM" id="Phobius"/>
    </source>
</evidence>
<evidence type="ECO:0000256" key="2">
    <source>
        <dbReference type="ARBA" id="ARBA00009399"/>
    </source>
</evidence>
<dbReference type="EMBL" id="VOOS01000002">
    <property type="protein sequence ID" value="TXB65910.1"/>
    <property type="molecule type" value="Genomic_DNA"/>
</dbReference>
<comment type="caution">
    <text evidence="8">The sequence shown here is derived from an EMBL/GenBank/DDBJ whole genome shotgun (WGS) entry which is preliminary data.</text>
</comment>
<comment type="similarity">
    <text evidence="2">Belongs to the GtrA family.</text>
</comment>
<reference evidence="8 9" key="1">
    <citation type="submission" date="2019-08" db="EMBL/GenBank/DDBJ databases">
        <title>Genome of Vicingus serpentipes NCIMB 15042.</title>
        <authorList>
            <person name="Bowman J.P."/>
        </authorList>
    </citation>
    <scope>NUCLEOTIDE SEQUENCE [LARGE SCALE GENOMIC DNA]</scope>
    <source>
        <strain evidence="8 9">NCIMB 15042</strain>
    </source>
</reference>
<sequence length="129" mass="14624">MKKALIISFLRYQVAAIIATMVDFFVLIILTELFNVWYVASTAIGAFCGALTNFIICRYWAFVNSSNNLSNQIVKYTLVSAGSLVLNTLFVYLLTDFGGVTYSISKIITAIFIAIFYNFTLQKYYVFKQ</sequence>
<dbReference type="PANTHER" id="PTHR38459:SF1">
    <property type="entry name" value="PROPHAGE BACTOPRENOL-LINKED GLUCOSE TRANSLOCASE HOMOLOG"/>
    <property type="match status" value="1"/>
</dbReference>
<dbReference type="OrthoDB" id="961506at2"/>
<dbReference type="InterPro" id="IPR007267">
    <property type="entry name" value="GtrA_DPMS_TM"/>
</dbReference>
<organism evidence="8 9">
    <name type="scientific">Vicingus serpentipes</name>
    <dbReference type="NCBI Taxonomy" id="1926625"/>
    <lineage>
        <taxon>Bacteria</taxon>
        <taxon>Pseudomonadati</taxon>
        <taxon>Bacteroidota</taxon>
        <taxon>Flavobacteriia</taxon>
        <taxon>Flavobacteriales</taxon>
        <taxon>Vicingaceae</taxon>
        <taxon>Vicingus</taxon>
    </lineage>
</organism>
<dbReference type="Pfam" id="PF04138">
    <property type="entry name" value="GtrA_DPMS_TM"/>
    <property type="match status" value="1"/>
</dbReference>
<dbReference type="GO" id="GO:0000271">
    <property type="term" value="P:polysaccharide biosynthetic process"/>
    <property type="evidence" value="ECO:0007669"/>
    <property type="project" value="InterPro"/>
</dbReference>
<evidence type="ECO:0000256" key="5">
    <source>
        <dbReference type="ARBA" id="ARBA00023136"/>
    </source>
</evidence>
<feature type="transmembrane region" description="Helical" evidence="6">
    <location>
        <begin position="73"/>
        <end position="94"/>
    </location>
</feature>
<dbReference type="Proteomes" id="UP000321721">
    <property type="component" value="Unassembled WGS sequence"/>
</dbReference>
<comment type="subcellular location">
    <subcellularLocation>
        <location evidence="1">Membrane</location>
        <topology evidence="1">Multi-pass membrane protein</topology>
    </subcellularLocation>
</comment>
<dbReference type="RefSeq" id="WP_147099199.1">
    <property type="nucleotide sequence ID" value="NZ_VOOS01000002.1"/>
</dbReference>
<keyword evidence="5 6" id="KW-0472">Membrane</keyword>
<name>A0A5C6RWE7_9FLAO</name>
<dbReference type="PANTHER" id="PTHR38459">
    <property type="entry name" value="PROPHAGE BACTOPRENOL-LINKED GLUCOSE TRANSLOCASE HOMOLOG"/>
    <property type="match status" value="1"/>
</dbReference>
<feature type="domain" description="GtrA/DPMS transmembrane" evidence="7">
    <location>
        <begin position="11"/>
        <end position="127"/>
    </location>
</feature>
<feature type="transmembrane region" description="Helical" evidence="6">
    <location>
        <begin position="12"/>
        <end position="30"/>
    </location>
</feature>
<dbReference type="AlphaFoldDB" id="A0A5C6RWE7"/>
<gene>
    <name evidence="8" type="ORF">FRY74_04895</name>
</gene>
<keyword evidence="9" id="KW-1185">Reference proteome</keyword>
<evidence type="ECO:0000259" key="7">
    <source>
        <dbReference type="Pfam" id="PF04138"/>
    </source>
</evidence>
<accession>A0A5C6RWE7</accession>
<dbReference type="GO" id="GO:0005886">
    <property type="term" value="C:plasma membrane"/>
    <property type="evidence" value="ECO:0007669"/>
    <property type="project" value="TreeGrafter"/>
</dbReference>
<evidence type="ECO:0000313" key="8">
    <source>
        <dbReference type="EMBL" id="TXB65910.1"/>
    </source>
</evidence>
<protein>
    <submittedName>
        <fullName evidence="8">GtrA family protein</fullName>
    </submittedName>
</protein>
<evidence type="ECO:0000256" key="1">
    <source>
        <dbReference type="ARBA" id="ARBA00004141"/>
    </source>
</evidence>
<proteinExistence type="inferred from homology"/>
<dbReference type="InterPro" id="IPR051401">
    <property type="entry name" value="GtrA_CellWall_Glycosyl"/>
</dbReference>
<keyword evidence="4 6" id="KW-1133">Transmembrane helix</keyword>
<evidence type="ECO:0000313" key="9">
    <source>
        <dbReference type="Proteomes" id="UP000321721"/>
    </source>
</evidence>
<feature type="transmembrane region" description="Helical" evidence="6">
    <location>
        <begin position="36"/>
        <end position="61"/>
    </location>
</feature>